<dbReference type="RefSeq" id="WP_091276631.1">
    <property type="nucleotide sequence ID" value="NZ_FNDK01000036.1"/>
</dbReference>
<reference evidence="1 2" key="1">
    <citation type="submission" date="2016-10" db="EMBL/GenBank/DDBJ databases">
        <authorList>
            <person name="de Groot N.N."/>
        </authorList>
    </citation>
    <scope>NUCLEOTIDE SEQUENCE [LARGE SCALE GENOMIC DNA]</scope>
    <source>
        <strain evidence="1 2">DSM 21632</strain>
    </source>
</reference>
<organism evidence="1 2">
    <name type="scientific">Alteribacillus persepolensis</name>
    <dbReference type="NCBI Taxonomy" id="568899"/>
    <lineage>
        <taxon>Bacteria</taxon>
        <taxon>Bacillati</taxon>
        <taxon>Bacillota</taxon>
        <taxon>Bacilli</taxon>
        <taxon>Bacillales</taxon>
        <taxon>Bacillaceae</taxon>
        <taxon>Alteribacillus</taxon>
    </lineage>
</organism>
<dbReference type="Proteomes" id="UP000199163">
    <property type="component" value="Unassembled WGS sequence"/>
</dbReference>
<keyword evidence="2" id="KW-1185">Reference proteome</keyword>
<sequence length="162" mass="18493">MQTDIGEYIVGAYLKSMQDCDFVDYNVRIPDGGLKGLAELDVIGLNLKTNTAYLCEVTTHIRGLLYRNNQYTVEKIKQKHQAQKDYAGALLQTFSNKVYMLWSPYVPVGYITEHLQQVDTLELVINEDYTACVEEMKRVAAANTNDLGNPFLRTLQILEHLR</sequence>
<gene>
    <name evidence="1" type="ORF">SAMN05192534_13615</name>
</gene>
<name>A0A1G8JRG9_9BACI</name>
<accession>A0A1G8JRG9</accession>
<evidence type="ECO:0000313" key="1">
    <source>
        <dbReference type="EMBL" id="SDI33879.1"/>
    </source>
</evidence>
<dbReference type="AlphaFoldDB" id="A0A1G8JRG9"/>
<proteinExistence type="predicted"/>
<dbReference type="OrthoDB" id="5196236at2"/>
<dbReference type="EMBL" id="FNDK01000036">
    <property type="protein sequence ID" value="SDI33879.1"/>
    <property type="molecule type" value="Genomic_DNA"/>
</dbReference>
<protein>
    <recommendedName>
        <fullName evidence="3">PD-(D/E)XK nuclease superfamily protein</fullName>
    </recommendedName>
</protein>
<evidence type="ECO:0000313" key="2">
    <source>
        <dbReference type="Proteomes" id="UP000199163"/>
    </source>
</evidence>
<dbReference type="STRING" id="568899.SAMN05192534_13615"/>
<evidence type="ECO:0008006" key="3">
    <source>
        <dbReference type="Google" id="ProtNLM"/>
    </source>
</evidence>